<dbReference type="InterPro" id="IPR013126">
    <property type="entry name" value="Hsp_70_fam"/>
</dbReference>
<dbReference type="PROSITE" id="PS00297">
    <property type="entry name" value="HSP70_1"/>
    <property type="match status" value="1"/>
</dbReference>
<dbReference type="InterPro" id="IPR029047">
    <property type="entry name" value="HSP70_peptide-bd_sf"/>
</dbReference>
<feature type="region of interest" description="Disordered" evidence="9">
    <location>
        <begin position="579"/>
        <end position="612"/>
    </location>
</feature>
<sequence length="612" mass="64908">MARAVGIDLGTTNSVVAVLEGGEPTVIANAEGARTTPSVVAFAKDGEVLTGEVAKRQGVTNVDRTIRSVKRHMGTDWSVEIDGKTFNPQQISAFVLQKLKRDAEAYLGEPVTDAVITVPAYFNDHQRQATKEAGEIAGLNVSRIINEPTAAALAYGLDKGDDQTILVFDLGGGTFDVSLLEIGDGVIEVKATSGDNHLGGDDWDNAVVDWLVNKFKASTGVDLTKDKMAMPRIREAAERAKIELSSSSSTSINLPYITVVDGNPVFLDETLTRAEFEKITADLLERTKKPFQNVIKDAGVTVNDIDHVVLVGGSTRMPAVSELVKTLTGGKEPNKGVNPDEVVAIGASLQAGVLKGEVKDVLLLDVTPLSLGIETKGGVMTKLIERNTTIPTKRSEVFTTADDNQPSVAIQVYQGEREMAAGNQLLATFELTGLPPAPRGVPQIEVTFDIDANGIVNVSAKDRGTGKEQSMTITGGSALSKDDIDKMVKDAEQYAEEDRKRRESVEVRNQAETLVHSTEKFLAENGDKVGDDVKTEVQADVDSLKSALEGDDTDAIQAAVAKLGTSSSKMGEAMYAAAAAEAGAEGAPAGDAPADDEDVVEAEIVDDEGEQK</sequence>
<evidence type="ECO:0000256" key="7">
    <source>
        <dbReference type="HAMAP-Rule" id="MF_00332"/>
    </source>
</evidence>
<evidence type="ECO:0000256" key="1">
    <source>
        <dbReference type="ARBA" id="ARBA00007381"/>
    </source>
</evidence>
<evidence type="ECO:0000256" key="8">
    <source>
        <dbReference type="RuleBase" id="RU003322"/>
    </source>
</evidence>
<organism evidence="10 13">
    <name type="scientific">Aeromicrobium tamlense</name>
    <dbReference type="NCBI Taxonomy" id="375541"/>
    <lineage>
        <taxon>Bacteria</taxon>
        <taxon>Bacillati</taxon>
        <taxon>Actinomycetota</taxon>
        <taxon>Actinomycetes</taxon>
        <taxon>Propionibacteriales</taxon>
        <taxon>Nocardioidaceae</taxon>
        <taxon>Aeromicrobium</taxon>
    </lineage>
</organism>
<evidence type="ECO:0000313" key="11">
    <source>
        <dbReference type="EMBL" id="NYI39299.1"/>
    </source>
</evidence>
<keyword evidence="2 7" id="KW-0597">Phosphoprotein</keyword>
<dbReference type="EMBL" id="JACWMT010000001">
    <property type="protein sequence ID" value="MBD1270043.1"/>
    <property type="molecule type" value="Genomic_DNA"/>
</dbReference>
<dbReference type="InterPro" id="IPR012725">
    <property type="entry name" value="Chaperone_DnaK"/>
</dbReference>
<dbReference type="Proteomes" id="UP000587211">
    <property type="component" value="Unassembled WGS sequence"/>
</dbReference>
<dbReference type="NCBIfam" id="NF001413">
    <property type="entry name" value="PRK00290.1"/>
    <property type="match status" value="1"/>
</dbReference>
<feature type="compositionally biased region" description="Acidic residues" evidence="9">
    <location>
        <begin position="593"/>
        <end position="612"/>
    </location>
</feature>
<gene>
    <name evidence="7 10" type="primary">dnaK</name>
    <name evidence="11" type="ORF">BJ975_002674</name>
    <name evidence="10" type="ORF">IDH50_07365</name>
</gene>
<protein>
    <recommendedName>
        <fullName evidence="7">Chaperone protein DnaK</fullName>
    </recommendedName>
    <alternativeName>
        <fullName evidence="7">HSP70</fullName>
    </alternativeName>
    <alternativeName>
        <fullName evidence="7">Heat shock 70 kDa protein</fullName>
    </alternativeName>
    <alternativeName>
        <fullName evidence="7">Heat shock protein 70</fullName>
    </alternativeName>
</protein>
<keyword evidence="6 7" id="KW-0143">Chaperone</keyword>
<dbReference type="RefSeq" id="WP_179426798.1">
    <property type="nucleotide sequence ID" value="NZ_BAAAMP010000002.1"/>
</dbReference>
<evidence type="ECO:0000256" key="5">
    <source>
        <dbReference type="ARBA" id="ARBA00023016"/>
    </source>
</evidence>
<dbReference type="Pfam" id="PF00012">
    <property type="entry name" value="HSP70"/>
    <property type="match status" value="1"/>
</dbReference>
<dbReference type="SUPFAM" id="SSF100920">
    <property type="entry name" value="Heat shock protein 70kD (HSP70), peptide-binding domain"/>
    <property type="match status" value="1"/>
</dbReference>
<dbReference type="PANTHER" id="PTHR19375">
    <property type="entry name" value="HEAT SHOCK PROTEIN 70KDA"/>
    <property type="match status" value="1"/>
</dbReference>
<feature type="compositionally biased region" description="Low complexity" evidence="9">
    <location>
        <begin position="579"/>
        <end position="592"/>
    </location>
</feature>
<dbReference type="FunFam" id="3.30.420.40:FF:000071">
    <property type="entry name" value="Molecular chaperone DnaK"/>
    <property type="match status" value="1"/>
</dbReference>
<dbReference type="FunFam" id="3.90.640.10:FF:000003">
    <property type="entry name" value="Molecular chaperone DnaK"/>
    <property type="match status" value="1"/>
</dbReference>
<dbReference type="Gene3D" id="3.30.420.40">
    <property type="match status" value="2"/>
</dbReference>
<dbReference type="InterPro" id="IPR029048">
    <property type="entry name" value="HSP70_C_sf"/>
</dbReference>
<evidence type="ECO:0000256" key="6">
    <source>
        <dbReference type="ARBA" id="ARBA00023186"/>
    </source>
</evidence>
<dbReference type="FunFam" id="2.60.34.10:FF:000014">
    <property type="entry name" value="Chaperone protein DnaK HSP70"/>
    <property type="match status" value="1"/>
</dbReference>
<evidence type="ECO:0000256" key="3">
    <source>
        <dbReference type="ARBA" id="ARBA00022741"/>
    </source>
</evidence>
<evidence type="ECO:0000256" key="9">
    <source>
        <dbReference type="SAM" id="MobiDB-lite"/>
    </source>
</evidence>
<keyword evidence="4 7" id="KW-0067">ATP-binding</keyword>
<accession>A0A8I0FUP6</accession>
<dbReference type="PROSITE" id="PS01036">
    <property type="entry name" value="HSP70_3"/>
    <property type="match status" value="1"/>
</dbReference>
<reference evidence="11 12" key="1">
    <citation type="submission" date="2020-07" db="EMBL/GenBank/DDBJ databases">
        <title>Sequencing the genomes of 1000 actinobacteria strains.</title>
        <authorList>
            <person name="Klenk H.-P."/>
        </authorList>
    </citation>
    <scope>NUCLEOTIDE SEQUENCE [LARGE SCALE GENOMIC DNA]</scope>
    <source>
        <strain evidence="11 12">DSM 19087</strain>
    </source>
</reference>
<feature type="modified residue" description="Phosphothreonine; by autocatalysis" evidence="7">
    <location>
        <position position="174"/>
    </location>
</feature>
<evidence type="ECO:0000313" key="13">
    <source>
        <dbReference type="Proteomes" id="UP000659061"/>
    </source>
</evidence>
<reference evidence="10" key="2">
    <citation type="submission" date="2020-09" db="EMBL/GenBank/DDBJ databases">
        <title>Novel species in genus Aeromicrobium.</title>
        <authorList>
            <person name="Zhang G."/>
        </authorList>
    </citation>
    <scope>NUCLEOTIDE SEQUENCE</scope>
    <source>
        <strain evidence="10">SSW1-57</strain>
    </source>
</reference>
<dbReference type="CDD" id="cd10234">
    <property type="entry name" value="ASKHA_NBD_HSP70_DnaK-like"/>
    <property type="match status" value="1"/>
</dbReference>
<dbReference type="AlphaFoldDB" id="A0A8I0FUP6"/>
<dbReference type="SUPFAM" id="SSF100934">
    <property type="entry name" value="Heat shock protein 70kD (HSP70), C-terminal subdomain"/>
    <property type="match status" value="1"/>
</dbReference>
<dbReference type="PRINTS" id="PR00301">
    <property type="entry name" value="HEATSHOCK70"/>
</dbReference>
<evidence type="ECO:0000313" key="12">
    <source>
        <dbReference type="Proteomes" id="UP000587211"/>
    </source>
</evidence>
<comment type="function">
    <text evidence="7">Acts as a chaperone.</text>
</comment>
<dbReference type="InterPro" id="IPR018181">
    <property type="entry name" value="Heat_shock_70_CS"/>
</dbReference>
<dbReference type="FunFam" id="1.20.1270.10:FF:000001">
    <property type="entry name" value="Molecular chaperone DnaK"/>
    <property type="match status" value="1"/>
</dbReference>
<dbReference type="PROSITE" id="PS00329">
    <property type="entry name" value="HSP70_2"/>
    <property type="match status" value="1"/>
</dbReference>
<keyword evidence="12" id="KW-1185">Reference proteome</keyword>
<dbReference type="InterPro" id="IPR043129">
    <property type="entry name" value="ATPase_NBD"/>
</dbReference>
<dbReference type="GO" id="GO:0005524">
    <property type="term" value="F:ATP binding"/>
    <property type="evidence" value="ECO:0007669"/>
    <property type="project" value="UniProtKB-UniRule"/>
</dbReference>
<dbReference type="GO" id="GO:0140662">
    <property type="term" value="F:ATP-dependent protein folding chaperone"/>
    <property type="evidence" value="ECO:0007669"/>
    <property type="project" value="InterPro"/>
</dbReference>
<comment type="caution">
    <text evidence="10">The sequence shown here is derived from an EMBL/GenBank/DDBJ whole genome shotgun (WGS) entry which is preliminary data.</text>
</comment>
<dbReference type="EMBL" id="JACBZN010000001">
    <property type="protein sequence ID" value="NYI39299.1"/>
    <property type="molecule type" value="Genomic_DNA"/>
</dbReference>
<dbReference type="SUPFAM" id="SSF53067">
    <property type="entry name" value="Actin-like ATPase domain"/>
    <property type="match status" value="2"/>
</dbReference>
<dbReference type="Proteomes" id="UP000659061">
    <property type="component" value="Unassembled WGS sequence"/>
</dbReference>
<comment type="similarity">
    <text evidence="1 7 8">Belongs to the heat shock protein 70 family.</text>
</comment>
<dbReference type="GO" id="GO:0051082">
    <property type="term" value="F:unfolded protein binding"/>
    <property type="evidence" value="ECO:0007669"/>
    <property type="project" value="InterPro"/>
</dbReference>
<evidence type="ECO:0000313" key="10">
    <source>
        <dbReference type="EMBL" id="MBD1270043.1"/>
    </source>
</evidence>
<evidence type="ECO:0000256" key="2">
    <source>
        <dbReference type="ARBA" id="ARBA00022553"/>
    </source>
</evidence>
<comment type="induction">
    <text evidence="7">By stress conditions e.g. heat shock.</text>
</comment>
<proteinExistence type="evidence at transcript level"/>
<dbReference type="Gene3D" id="3.90.640.10">
    <property type="entry name" value="Actin, Chain A, domain 4"/>
    <property type="match status" value="1"/>
</dbReference>
<keyword evidence="5 7" id="KW-0346">Stress response</keyword>
<keyword evidence="3 7" id="KW-0547">Nucleotide-binding</keyword>
<dbReference type="NCBIfam" id="TIGR02350">
    <property type="entry name" value="prok_dnaK"/>
    <property type="match status" value="1"/>
</dbReference>
<dbReference type="HAMAP" id="MF_00332">
    <property type="entry name" value="DnaK"/>
    <property type="match status" value="1"/>
</dbReference>
<dbReference type="Gene3D" id="2.60.34.10">
    <property type="entry name" value="Substrate Binding Domain Of DNAk, Chain A, domain 1"/>
    <property type="match status" value="1"/>
</dbReference>
<evidence type="ECO:0000256" key="4">
    <source>
        <dbReference type="ARBA" id="ARBA00022840"/>
    </source>
</evidence>
<name>A0A8I0FUP6_9ACTN</name>
<dbReference type="Gene3D" id="1.20.1270.10">
    <property type="match status" value="1"/>
</dbReference>